<evidence type="ECO:0000313" key="2">
    <source>
        <dbReference type="Proteomes" id="UP001219525"/>
    </source>
</evidence>
<organism evidence="1 2">
    <name type="scientific">Mycena pura</name>
    <dbReference type="NCBI Taxonomy" id="153505"/>
    <lineage>
        <taxon>Eukaryota</taxon>
        <taxon>Fungi</taxon>
        <taxon>Dikarya</taxon>
        <taxon>Basidiomycota</taxon>
        <taxon>Agaricomycotina</taxon>
        <taxon>Agaricomycetes</taxon>
        <taxon>Agaricomycetidae</taxon>
        <taxon>Agaricales</taxon>
        <taxon>Marasmiineae</taxon>
        <taxon>Mycenaceae</taxon>
        <taxon>Mycena</taxon>
    </lineage>
</organism>
<comment type="caution">
    <text evidence="1">The sequence shown here is derived from an EMBL/GenBank/DDBJ whole genome shotgun (WGS) entry which is preliminary data.</text>
</comment>
<protein>
    <submittedName>
        <fullName evidence="1">Uncharacterized protein</fullName>
    </submittedName>
</protein>
<keyword evidence="2" id="KW-1185">Reference proteome</keyword>
<sequence>LPTYHSSSVAHPAAFCAAPIFLSTRFTCANSTMQRSNAASRASRCAGSAAPILYWEFTFAVHACAQYSSSANTSRSSPLTVWSHREHWITTPYERAVLHVLLGWTLREMADAYVHEQPALEAMLPMYQRVDPTAQGSGGSGGVAAPVHVHVPWTPQVLVFRDFSEADEVIMKRATGSGRVGSDRFLLHNITYLG</sequence>
<dbReference type="AlphaFoldDB" id="A0AAD6Y8Q4"/>
<gene>
    <name evidence="1" type="ORF">GGX14DRAFT_661667</name>
</gene>
<dbReference type="Proteomes" id="UP001219525">
    <property type="component" value="Unassembled WGS sequence"/>
</dbReference>
<feature type="non-terminal residue" evidence="1">
    <location>
        <position position="1"/>
    </location>
</feature>
<name>A0AAD6Y8Q4_9AGAR</name>
<reference evidence="1" key="1">
    <citation type="submission" date="2023-03" db="EMBL/GenBank/DDBJ databases">
        <title>Massive genome expansion in bonnet fungi (Mycena s.s.) driven by repeated elements and novel gene families across ecological guilds.</title>
        <authorList>
            <consortium name="Lawrence Berkeley National Laboratory"/>
            <person name="Harder C.B."/>
            <person name="Miyauchi S."/>
            <person name="Viragh M."/>
            <person name="Kuo A."/>
            <person name="Thoen E."/>
            <person name="Andreopoulos B."/>
            <person name="Lu D."/>
            <person name="Skrede I."/>
            <person name="Drula E."/>
            <person name="Henrissat B."/>
            <person name="Morin E."/>
            <person name="Kohler A."/>
            <person name="Barry K."/>
            <person name="LaButti K."/>
            <person name="Morin E."/>
            <person name="Salamov A."/>
            <person name="Lipzen A."/>
            <person name="Mereny Z."/>
            <person name="Hegedus B."/>
            <person name="Baldrian P."/>
            <person name="Stursova M."/>
            <person name="Weitz H."/>
            <person name="Taylor A."/>
            <person name="Grigoriev I.V."/>
            <person name="Nagy L.G."/>
            <person name="Martin F."/>
            <person name="Kauserud H."/>
        </authorList>
    </citation>
    <scope>NUCLEOTIDE SEQUENCE</scope>
    <source>
        <strain evidence="1">9144</strain>
    </source>
</reference>
<accession>A0AAD6Y8Q4</accession>
<proteinExistence type="predicted"/>
<evidence type="ECO:0000313" key="1">
    <source>
        <dbReference type="EMBL" id="KAJ7199670.1"/>
    </source>
</evidence>
<dbReference type="EMBL" id="JARJCW010000067">
    <property type="protein sequence ID" value="KAJ7199670.1"/>
    <property type="molecule type" value="Genomic_DNA"/>
</dbReference>